<dbReference type="PANTHER" id="PTHR11439:SF467">
    <property type="entry name" value="INTEGRASE CATALYTIC DOMAIN-CONTAINING PROTEIN"/>
    <property type="match status" value="1"/>
</dbReference>
<name>A0A6V7QVH1_ANACO</name>
<feature type="region of interest" description="Disordered" evidence="1">
    <location>
        <begin position="1"/>
        <end position="21"/>
    </location>
</feature>
<dbReference type="PANTHER" id="PTHR11439">
    <property type="entry name" value="GAG-POL-RELATED RETROTRANSPOSON"/>
    <property type="match status" value="1"/>
</dbReference>
<evidence type="ECO:0000256" key="1">
    <source>
        <dbReference type="SAM" id="MobiDB-lite"/>
    </source>
</evidence>
<evidence type="ECO:0000313" key="4">
    <source>
        <dbReference type="EMBL" id="CAD1847234.1"/>
    </source>
</evidence>
<feature type="domain" description="Retrotransposon Copia-like N-terminal" evidence="3">
    <location>
        <begin position="62"/>
        <end position="105"/>
    </location>
</feature>
<accession>A0A6V7QVH1</accession>
<dbReference type="AlphaFoldDB" id="A0A6V7QVH1"/>
<dbReference type="Pfam" id="PF14244">
    <property type="entry name" value="Retrotran_gag_3"/>
    <property type="match status" value="1"/>
</dbReference>
<evidence type="ECO:0000259" key="3">
    <source>
        <dbReference type="Pfam" id="PF14244"/>
    </source>
</evidence>
<sequence>MGLVAPLAEPPRQTGLSPTPEHRMRWALESEFGFFLMTTPDNSSPKPMKEEAPAMSTLHMQELSSSLTPERLDGTNYIEWSLNAENKIRGRKRWGFISGKKVAPEDKDSEDYETWEDENCMVKSWLLDAMNKDIRSLFIRLPTAKEIWDTAKKTYSVSQDASRAYQLYCEITSVRQNEGSVISYFGKLQRLWQELDAIENCTMECSKDIEKYTTKVNSQRVYVFLAGLDSHLDGVRGRILATIPLPDIQTVYANVCAETNRQEAMLHGASNEGAAMIAKKSSKKGIRKCTYCNGDNHLVETCFKLHGYPEWHPKGKSGSKIESSKNNLAPTTAAVLWPSQNIHTKEKIGSGKRSGDLYYLEEGNENDEVQNRNIQDIILLDMVAKVVPNVTSTESIECSTEIQNNDGTRHPTPIPLIQSTPENSLEVSSDHELTMHETDIAEILDTPSPTPSSTPVISNLHENTCASDSTSIVSQYHLPSRSNRGQPPIRYEPDLKSKAKYPIGNHVSSHKLSRSYALFVSQLSAVSIPRKKTVGCRWIFTVKYKADGTIERYKARLVAKGYTQSYGLDYQETFAPVAKLNTVRVLLSLAANQNWPLLQFDVKNAFLHGELSEEVYMDPPPGIPEYLNTPMVCRLKKALYGLKQSPRAWFGRFTKSMKNFGYKQSNSDHTLFLRQRQGKITALIIYVDDMIVTGDDYEGMLGCKPADTPMEQNHKYFLCSSAVSTDKGRYQRLVGRLIYLTHTRPDIAYAVNVVSQFMHDPRKPHMDAVERILRYLKSTPGKGILFSNHGHLKVEGYTDADWAGSADNRRSTSGYLTFVGGNLVTWRSKKQPVVARSSAEAEFRGMAFGLCELLWLKNLLKELGFGQNEAMKLHCDNTSAIEIAHNPVQHDRTKHVEIDRHFIKEKLEAGIITFPFVRSEHQLADVLTKAVAGSVLDDSIVKLGMCDIHAPT</sequence>
<dbReference type="InterPro" id="IPR029472">
    <property type="entry name" value="Copia-like_N"/>
</dbReference>
<proteinExistence type="predicted"/>
<evidence type="ECO:0008006" key="5">
    <source>
        <dbReference type="Google" id="ProtNLM"/>
    </source>
</evidence>
<gene>
    <name evidence="4" type="ORF">CB5_LOCUS30445</name>
</gene>
<dbReference type="EMBL" id="CAJEUB010000041">
    <property type="protein sequence ID" value="CAD1847234.1"/>
    <property type="molecule type" value="Genomic_DNA"/>
</dbReference>
<reference evidence="4" key="1">
    <citation type="submission" date="2020-07" db="EMBL/GenBank/DDBJ databases">
        <authorList>
            <person name="Lin J."/>
        </authorList>
    </citation>
    <scope>NUCLEOTIDE SEQUENCE</scope>
</reference>
<evidence type="ECO:0000259" key="2">
    <source>
        <dbReference type="Pfam" id="PF07727"/>
    </source>
</evidence>
<organism evidence="4">
    <name type="scientific">Ananas comosus var. bracteatus</name>
    <name type="common">red pineapple</name>
    <dbReference type="NCBI Taxonomy" id="296719"/>
    <lineage>
        <taxon>Eukaryota</taxon>
        <taxon>Viridiplantae</taxon>
        <taxon>Streptophyta</taxon>
        <taxon>Embryophyta</taxon>
        <taxon>Tracheophyta</taxon>
        <taxon>Spermatophyta</taxon>
        <taxon>Magnoliopsida</taxon>
        <taxon>Liliopsida</taxon>
        <taxon>Poales</taxon>
        <taxon>Bromeliaceae</taxon>
        <taxon>Bromelioideae</taxon>
        <taxon>Ananas</taxon>
    </lineage>
</organism>
<dbReference type="Pfam" id="PF07727">
    <property type="entry name" value="RVT_2"/>
    <property type="match status" value="1"/>
</dbReference>
<dbReference type="InterPro" id="IPR043502">
    <property type="entry name" value="DNA/RNA_pol_sf"/>
</dbReference>
<protein>
    <recommendedName>
        <fullName evidence="5">Reverse transcriptase Ty1/copia-type domain-containing protein</fullName>
    </recommendedName>
</protein>
<dbReference type="SUPFAM" id="SSF56672">
    <property type="entry name" value="DNA/RNA polymerases"/>
    <property type="match status" value="1"/>
</dbReference>
<dbReference type="InterPro" id="IPR013103">
    <property type="entry name" value="RVT_2"/>
</dbReference>
<dbReference type="CDD" id="cd09272">
    <property type="entry name" value="RNase_HI_RT_Ty1"/>
    <property type="match status" value="1"/>
</dbReference>
<feature type="domain" description="Reverse transcriptase Ty1/copia-type" evidence="2">
    <location>
        <begin position="526"/>
        <end position="701"/>
    </location>
</feature>